<dbReference type="EMBL" id="JAOYFB010000004">
    <property type="protein sequence ID" value="KAK4013976.1"/>
    <property type="molecule type" value="Genomic_DNA"/>
</dbReference>
<protein>
    <submittedName>
        <fullName evidence="1">Uncharacterized protein</fullName>
    </submittedName>
</protein>
<keyword evidence="2" id="KW-1185">Reference proteome</keyword>
<evidence type="ECO:0000313" key="2">
    <source>
        <dbReference type="Proteomes" id="UP001234178"/>
    </source>
</evidence>
<comment type="caution">
    <text evidence="1">The sequence shown here is derived from an EMBL/GenBank/DDBJ whole genome shotgun (WGS) entry which is preliminary data.</text>
</comment>
<name>A0ABQ9ZMT1_9CRUS</name>
<gene>
    <name evidence="1" type="ORF">OUZ56_026524</name>
</gene>
<reference evidence="1 2" key="1">
    <citation type="journal article" date="2023" name="Nucleic Acids Res.">
        <title>The hologenome of Daphnia magna reveals possible DNA methylation and microbiome-mediated evolution of the host genome.</title>
        <authorList>
            <person name="Chaturvedi A."/>
            <person name="Li X."/>
            <person name="Dhandapani V."/>
            <person name="Marshall H."/>
            <person name="Kissane S."/>
            <person name="Cuenca-Cambronero M."/>
            <person name="Asole G."/>
            <person name="Calvet F."/>
            <person name="Ruiz-Romero M."/>
            <person name="Marangio P."/>
            <person name="Guigo R."/>
            <person name="Rago D."/>
            <person name="Mirbahai L."/>
            <person name="Eastwood N."/>
            <person name="Colbourne J.K."/>
            <person name="Zhou J."/>
            <person name="Mallon E."/>
            <person name="Orsini L."/>
        </authorList>
    </citation>
    <scope>NUCLEOTIDE SEQUENCE [LARGE SCALE GENOMIC DNA]</scope>
    <source>
        <strain evidence="1">LRV0_1</strain>
    </source>
</reference>
<sequence length="103" mass="12035">MIEIHNSNFVLLYPKSTPGINVAGKSITPKLHSLLHFPAQIRHFGAPRYSWCFRYETKNAPFKKIMRRNSNFHNVPWTMASHHQRLVGLDIKSDGEKSQFWND</sequence>
<proteinExistence type="predicted"/>
<organism evidence="1 2">
    <name type="scientific">Daphnia magna</name>
    <dbReference type="NCBI Taxonomy" id="35525"/>
    <lineage>
        <taxon>Eukaryota</taxon>
        <taxon>Metazoa</taxon>
        <taxon>Ecdysozoa</taxon>
        <taxon>Arthropoda</taxon>
        <taxon>Crustacea</taxon>
        <taxon>Branchiopoda</taxon>
        <taxon>Diplostraca</taxon>
        <taxon>Cladocera</taxon>
        <taxon>Anomopoda</taxon>
        <taxon>Daphniidae</taxon>
        <taxon>Daphnia</taxon>
    </lineage>
</organism>
<evidence type="ECO:0000313" key="1">
    <source>
        <dbReference type="EMBL" id="KAK4013976.1"/>
    </source>
</evidence>
<dbReference type="Proteomes" id="UP001234178">
    <property type="component" value="Unassembled WGS sequence"/>
</dbReference>
<accession>A0ABQ9ZMT1</accession>